<organism evidence="4 5">
    <name type="scientific">Sphingomonas aquatilis</name>
    <dbReference type="NCBI Taxonomy" id="93063"/>
    <lineage>
        <taxon>Bacteria</taxon>
        <taxon>Pseudomonadati</taxon>
        <taxon>Pseudomonadota</taxon>
        <taxon>Alphaproteobacteria</taxon>
        <taxon>Sphingomonadales</taxon>
        <taxon>Sphingomonadaceae</taxon>
        <taxon>Sphingomonas</taxon>
    </lineage>
</organism>
<evidence type="ECO:0000256" key="1">
    <source>
        <dbReference type="SAM" id="SignalP"/>
    </source>
</evidence>
<dbReference type="Gene3D" id="2.40.160.90">
    <property type="match status" value="1"/>
</dbReference>
<proteinExistence type="predicted"/>
<feature type="signal peptide" evidence="1">
    <location>
        <begin position="1"/>
        <end position="25"/>
    </location>
</feature>
<dbReference type="InterPro" id="IPR054536">
    <property type="entry name" value="HphA_C"/>
</dbReference>
<evidence type="ECO:0000313" key="4">
    <source>
        <dbReference type="EMBL" id="MBB3874302.1"/>
    </source>
</evidence>
<dbReference type="InterPro" id="IPR054843">
    <property type="entry name" value="Slam_hemophilin_C"/>
</dbReference>
<dbReference type="EMBL" id="JACIDB010000001">
    <property type="protein sequence ID" value="MBB3874302.1"/>
    <property type="molecule type" value="Genomic_DNA"/>
</dbReference>
<reference evidence="4 5" key="1">
    <citation type="submission" date="2020-08" db="EMBL/GenBank/DDBJ databases">
        <title>Genomic Encyclopedia of Type Strains, Phase IV (KMG-IV): sequencing the most valuable type-strain genomes for metagenomic binning, comparative biology and taxonomic classification.</title>
        <authorList>
            <person name="Goeker M."/>
        </authorList>
    </citation>
    <scope>NUCLEOTIDE SEQUENCE [LARGE SCALE GENOMIC DNA]</scope>
    <source>
        <strain evidence="4 5">DSM 15581</strain>
    </source>
</reference>
<keyword evidence="1" id="KW-0732">Signal</keyword>
<dbReference type="RefSeq" id="WP_244304919.1">
    <property type="nucleotide sequence ID" value="NZ_JACIDB010000001.1"/>
</dbReference>
<name>A0AAW3TPI1_9SPHN</name>
<dbReference type="SUPFAM" id="SSF56925">
    <property type="entry name" value="OMPA-like"/>
    <property type="match status" value="1"/>
</dbReference>
<dbReference type="InterPro" id="IPR011250">
    <property type="entry name" value="OMP/PagP_B-barrel"/>
</dbReference>
<evidence type="ECO:0000313" key="5">
    <source>
        <dbReference type="Proteomes" id="UP000528945"/>
    </source>
</evidence>
<evidence type="ECO:0000259" key="2">
    <source>
        <dbReference type="Pfam" id="PF22828"/>
    </source>
</evidence>
<feature type="chain" id="PRO_5043823014" description="Transferrin-binding protein B C-lobe/N-lobe beta barrel domain-containing protein" evidence="1">
    <location>
        <begin position="26"/>
        <end position="256"/>
    </location>
</feature>
<dbReference type="AlphaFoldDB" id="A0AAW3TPI1"/>
<feature type="domain" description="HphA C-terminal" evidence="3">
    <location>
        <begin position="138"/>
        <end position="255"/>
    </location>
</feature>
<feature type="domain" description="HphA N-terminal heme-binding" evidence="2">
    <location>
        <begin position="23"/>
        <end position="128"/>
    </location>
</feature>
<dbReference type="Pfam" id="PF22829">
    <property type="entry name" value="HphA_C"/>
    <property type="match status" value="1"/>
</dbReference>
<comment type="caution">
    <text evidence="4">The sequence shown here is derived from an EMBL/GenBank/DDBJ whole genome shotgun (WGS) entry which is preliminary data.</text>
</comment>
<sequence length="256" mass="25434">MTSITMKTIVLAGLATVLAAGSAQAQFAGGSSDTDKVTVGESNVDGGPHVSGRAGIAVPGTEGKRVDFQGLSLYAAPDLNGVRHLNMATSDTADHSSYGDFRFARVGSADLWFGEWSQTGNATAGDHTVYYVGNTSGTTVPTSGTATYSVKGISDYANKGVLTGTLTANFASGSSGTLRGSLSNASTGAGVNIGTAQINGANFSGDAAVATQSGATLASGGAVRGRFFGANAAALAGTVKFDGARQHDTAFGGTKN</sequence>
<evidence type="ECO:0000259" key="3">
    <source>
        <dbReference type="Pfam" id="PF22829"/>
    </source>
</evidence>
<gene>
    <name evidence="4" type="ORF">GGR47_000518</name>
</gene>
<accession>A0AAW3TPI1</accession>
<dbReference type="InterPro" id="IPR054535">
    <property type="entry name" value="HphA_N"/>
</dbReference>
<dbReference type="Proteomes" id="UP000528945">
    <property type="component" value="Unassembled WGS sequence"/>
</dbReference>
<dbReference type="Pfam" id="PF22828">
    <property type="entry name" value="HphA_N"/>
    <property type="match status" value="1"/>
</dbReference>
<keyword evidence="5" id="KW-1185">Reference proteome</keyword>
<evidence type="ECO:0008006" key="6">
    <source>
        <dbReference type="Google" id="ProtNLM"/>
    </source>
</evidence>
<dbReference type="NCBIfam" id="NF041636">
    <property type="entry name" value="slam_lipo"/>
    <property type="match status" value="1"/>
</dbReference>
<protein>
    <recommendedName>
        <fullName evidence="6">Transferrin-binding protein B C-lobe/N-lobe beta barrel domain-containing protein</fullName>
    </recommendedName>
</protein>